<gene>
    <name evidence="1" type="ORF">ECE50_029275</name>
</gene>
<organism evidence="1 2">
    <name type="scientific">Chitinophaga solisilvae</name>
    <dbReference type="NCBI Taxonomy" id="1233460"/>
    <lineage>
        <taxon>Bacteria</taxon>
        <taxon>Pseudomonadati</taxon>
        <taxon>Bacteroidota</taxon>
        <taxon>Chitinophagia</taxon>
        <taxon>Chitinophagales</taxon>
        <taxon>Chitinophagaceae</taxon>
        <taxon>Chitinophaga</taxon>
    </lineage>
</organism>
<dbReference type="OrthoDB" id="7066494at2"/>
<dbReference type="AlphaFoldDB" id="A0A3S1CZL7"/>
<evidence type="ECO:0000313" key="2">
    <source>
        <dbReference type="Proteomes" id="UP000281028"/>
    </source>
</evidence>
<evidence type="ECO:0000313" key="1">
    <source>
        <dbReference type="EMBL" id="NSL90952.1"/>
    </source>
</evidence>
<comment type="caution">
    <text evidence="1">The sequence shown here is derived from an EMBL/GenBank/DDBJ whole genome shotgun (WGS) entry which is preliminary data.</text>
</comment>
<sequence length="188" mass="21333">MVMNKPAPTYFEQLAVYDNEKYFDKVIDIEWRGQLQSSSGNKKFKIKYYGELMEEHGLITATENAPALVYAIDIITGEEILLFDGGKHGYDAMFCDTWPADQISERPLAHWYTDKNGEDTFDIILSVYYNIDYEEEAAEFLNENGQVTLVSGEEISLETLKRNGFDAIGIYAVNTTGEIIPVVEEELG</sequence>
<dbReference type="EMBL" id="RIAR02000001">
    <property type="protein sequence ID" value="NSL90952.1"/>
    <property type="molecule type" value="Genomic_DNA"/>
</dbReference>
<accession>A0A3S1CZL7</accession>
<dbReference type="Proteomes" id="UP000281028">
    <property type="component" value="Unassembled WGS sequence"/>
</dbReference>
<protein>
    <submittedName>
        <fullName evidence="1">Uncharacterized protein</fullName>
    </submittedName>
</protein>
<reference evidence="1" key="1">
    <citation type="submission" date="2020-05" db="EMBL/GenBank/DDBJ databases">
        <title>Chitinophaga laudate sp. nov., isolated from a tropical peat swamp.</title>
        <authorList>
            <person name="Goh C.B.S."/>
            <person name="Lee M.S."/>
            <person name="Parimannan S."/>
            <person name="Pasbakhsh P."/>
            <person name="Yule C.M."/>
            <person name="Rajandas H."/>
            <person name="Loke S."/>
            <person name="Croft L."/>
            <person name="Tan J.B.L."/>
        </authorList>
    </citation>
    <scope>NUCLEOTIDE SEQUENCE</scope>
    <source>
        <strain evidence="1">Mgbs1</strain>
    </source>
</reference>
<proteinExistence type="predicted"/>
<name>A0A3S1CZL7_9BACT</name>
<keyword evidence="2" id="KW-1185">Reference proteome</keyword>